<protein>
    <submittedName>
        <fullName evidence="5">Multiple drug resistance-associated protein-like transporter 1</fullName>
    </submittedName>
</protein>
<dbReference type="EMBL" id="JAAAIN010003219">
    <property type="protein sequence ID" value="KAG0286910.1"/>
    <property type="molecule type" value="Genomic_DNA"/>
</dbReference>
<comment type="caution">
    <text evidence="5">The sequence shown here is derived from an EMBL/GenBank/DDBJ whole genome shotgun (WGS) entry which is preliminary data.</text>
</comment>
<evidence type="ECO:0000313" key="6">
    <source>
        <dbReference type="Proteomes" id="UP000823405"/>
    </source>
</evidence>
<gene>
    <name evidence="5" type="primary">MLT1_2</name>
    <name evidence="5" type="ORF">BGZ97_007262</name>
</gene>
<feature type="non-terminal residue" evidence="5">
    <location>
        <position position="1"/>
    </location>
</feature>
<evidence type="ECO:0000256" key="2">
    <source>
        <dbReference type="ARBA" id="ARBA00022737"/>
    </source>
</evidence>
<dbReference type="AlphaFoldDB" id="A0A9P6UF32"/>
<dbReference type="PANTHER" id="PTHR24223">
    <property type="entry name" value="ATP-BINDING CASSETTE SUB-FAMILY C"/>
    <property type="match status" value="1"/>
</dbReference>
<evidence type="ECO:0000313" key="5">
    <source>
        <dbReference type="EMBL" id="KAG0286910.1"/>
    </source>
</evidence>
<dbReference type="InterPro" id="IPR050173">
    <property type="entry name" value="ABC_transporter_C-like"/>
</dbReference>
<dbReference type="Proteomes" id="UP000823405">
    <property type="component" value="Unassembled WGS sequence"/>
</dbReference>
<dbReference type="GO" id="GO:0042626">
    <property type="term" value="F:ATPase-coupled transmembrane transporter activity"/>
    <property type="evidence" value="ECO:0007669"/>
    <property type="project" value="TreeGrafter"/>
</dbReference>
<dbReference type="GO" id="GO:0016020">
    <property type="term" value="C:membrane"/>
    <property type="evidence" value="ECO:0007669"/>
    <property type="project" value="TreeGrafter"/>
</dbReference>
<dbReference type="Gene3D" id="3.40.50.300">
    <property type="entry name" value="P-loop containing nucleotide triphosphate hydrolases"/>
    <property type="match status" value="1"/>
</dbReference>
<proteinExistence type="predicted"/>
<dbReference type="SUPFAM" id="SSF52540">
    <property type="entry name" value="P-loop containing nucleoside triphosphate hydrolases"/>
    <property type="match status" value="1"/>
</dbReference>
<dbReference type="InterPro" id="IPR027417">
    <property type="entry name" value="P-loop_NTPase"/>
</dbReference>
<dbReference type="PANTHER" id="PTHR24223:SF443">
    <property type="entry name" value="MULTIDRUG-RESISTANCE LIKE PROTEIN 1, ISOFORM I"/>
    <property type="match status" value="1"/>
</dbReference>
<dbReference type="GO" id="GO:0005524">
    <property type="term" value="F:ATP binding"/>
    <property type="evidence" value="ECO:0007669"/>
    <property type="project" value="UniProtKB-KW"/>
</dbReference>
<dbReference type="OrthoDB" id="6500128at2759"/>
<accession>A0A9P6UF32</accession>
<reference evidence="5" key="1">
    <citation type="journal article" date="2020" name="Fungal Divers.">
        <title>Resolving the Mortierellaceae phylogeny through synthesis of multi-gene phylogenetics and phylogenomics.</title>
        <authorList>
            <person name="Vandepol N."/>
            <person name="Liber J."/>
            <person name="Desiro A."/>
            <person name="Na H."/>
            <person name="Kennedy M."/>
            <person name="Barry K."/>
            <person name="Grigoriev I.V."/>
            <person name="Miller A.N."/>
            <person name="O'Donnell K."/>
            <person name="Stajich J.E."/>
            <person name="Bonito G."/>
        </authorList>
    </citation>
    <scope>NUCLEOTIDE SEQUENCE</scope>
    <source>
        <strain evidence="5">NVP60</strain>
    </source>
</reference>
<dbReference type="GO" id="GO:0012505">
    <property type="term" value="C:endomembrane system"/>
    <property type="evidence" value="ECO:0007669"/>
    <property type="project" value="UniProtKB-SubCell"/>
</dbReference>
<name>A0A9P6UF32_9FUNG</name>
<evidence type="ECO:0000256" key="3">
    <source>
        <dbReference type="ARBA" id="ARBA00022741"/>
    </source>
</evidence>
<keyword evidence="6" id="KW-1185">Reference proteome</keyword>
<evidence type="ECO:0000256" key="4">
    <source>
        <dbReference type="ARBA" id="ARBA00022840"/>
    </source>
</evidence>
<evidence type="ECO:0000256" key="1">
    <source>
        <dbReference type="ARBA" id="ARBA00004127"/>
    </source>
</evidence>
<organism evidence="5 6">
    <name type="scientific">Linnemannia gamsii</name>
    <dbReference type="NCBI Taxonomy" id="64522"/>
    <lineage>
        <taxon>Eukaryota</taxon>
        <taxon>Fungi</taxon>
        <taxon>Fungi incertae sedis</taxon>
        <taxon>Mucoromycota</taxon>
        <taxon>Mortierellomycotina</taxon>
        <taxon>Mortierellomycetes</taxon>
        <taxon>Mortierellales</taxon>
        <taxon>Mortierellaceae</taxon>
        <taxon>Linnemannia</taxon>
    </lineage>
</organism>
<sequence>TKVLVLDEATAAVDVETDDLIQKTIRKEFKDRTILTIAHRIKTVMDSDKILVLEKGQVQEFESPKALLTRKESLFYQLAEQAGEIDTPHYL</sequence>
<comment type="subcellular location">
    <subcellularLocation>
        <location evidence="1">Endomembrane system</location>
        <topology evidence="1">Multi-pass membrane protein</topology>
    </subcellularLocation>
</comment>
<keyword evidence="3" id="KW-0547">Nucleotide-binding</keyword>
<keyword evidence="4" id="KW-0067">ATP-binding</keyword>
<keyword evidence="2" id="KW-0677">Repeat</keyword>